<dbReference type="InterPro" id="IPR015422">
    <property type="entry name" value="PyrdxlP-dep_Trfase_small"/>
</dbReference>
<evidence type="ECO:0000256" key="5">
    <source>
        <dbReference type="ARBA" id="ARBA00022898"/>
    </source>
</evidence>
<keyword evidence="5 8" id="KW-0663">Pyridoxal phosphate</keyword>
<keyword evidence="11" id="KW-1185">Reference proteome</keyword>
<gene>
    <name evidence="10" type="primary">sufS</name>
    <name evidence="10" type="ORF">H9L19_07195</name>
</gene>
<dbReference type="EMBL" id="CP060724">
    <property type="protein sequence ID" value="QNN75147.1"/>
    <property type="molecule type" value="Genomic_DNA"/>
</dbReference>
<evidence type="ECO:0000256" key="1">
    <source>
        <dbReference type="ARBA" id="ARBA00001933"/>
    </source>
</evidence>
<dbReference type="AlphaFoldDB" id="A0A7G9T4X2"/>
<dbReference type="PANTHER" id="PTHR43586:SF8">
    <property type="entry name" value="CYSTEINE DESULFURASE 1, CHLOROPLASTIC"/>
    <property type="match status" value="1"/>
</dbReference>
<evidence type="ECO:0000256" key="8">
    <source>
        <dbReference type="RuleBase" id="RU004506"/>
    </source>
</evidence>
<evidence type="ECO:0000256" key="7">
    <source>
        <dbReference type="RuleBase" id="RU004504"/>
    </source>
</evidence>
<evidence type="ECO:0000256" key="6">
    <source>
        <dbReference type="ARBA" id="ARBA00050776"/>
    </source>
</evidence>
<sequence>MNEDAFFLAIRDDFPTLHQMINDEPLVYLDNAATTQKPKAVINALVDFYTNDNSNIHRGIHTLSERATHAYELARHQVQQLIHAHSIDEVVFTKGTTEGINWLASNDGPLHIEPGDEIIVSILEHHANFLPWQRLAKKSGAILRVVDVDKNGHLDLDAYEQLLSPQTKIVAMTMMSNVTGQCPDMKQIITLAHQYGALVIGDAAQAIAHFPIDVEALDIDFMVFSGHKLYAPLGIGILYGKRDLLDQFAPFEVGGGIVSEVRLNQTKFLALPWRLEAGTPDIAAAIGLGTAISYLQHLDLTRIMQYEQRLTHYLRQELAKIPVISVIGTTGTSIVSFNFNNIHPHDAATAFDQLGIAVRAGNHCAQPLMTALNLNGTLRVSLAFYNSVADIDRLIIGIKEVEAYFNGTH</sequence>
<dbReference type="PANTHER" id="PTHR43586">
    <property type="entry name" value="CYSTEINE DESULFURASE"/>
    <property type="match status" value="1"/>
</dbReference>
<organism evidence="10 11">
    <name type="scientific">Weissella diestrammenae</name>
    <dbReference type="NCBI Taxonomy" id="1162633"/>
    <lineage>
        <taxon>Bacteria</taxon>
        <taxon>Bacillati</taxon>
        <taxon>Bacillota</taxon>
        <taxon>Bacilli</taxon>
        <taxon>Lactobacillales</taxon>
        <taxon>Lactobacillaceae</taxon>
        <taxon>Weissella</taxon>
    </lineage>
</organism>
<keyword evidence="4 8" id="KW-0808">Transferase</keyword>
<evidence type="ECO:0000256" key="3">
    <source>
        <dbReference type="ARBA" id="ARBA00012239"/>
    </source>
</evidence>
<dbReference type="GO" id="GO:0031071">
    <property type="term" value="F:cysteine desulfurase activity"/>
    <property type="evidence" value="ECO:0007669"/>
    <property type="project" value="UniProtKB-UniRule"/>
</dbReference>
<dbReference type="InterPro" id="IPR015424">
    <property type="entry name" value="PyrdxlP-dep_Trfase"/>
</dbReference>
<comment type="similarity">
    <text evidence="2 8">Belongs to the class-V pyridoxal-phosphate-dependent aminotransferase family. Csd subfamily.</text>
</comment>
<dbReference type="InterPro" id="IPR000192">
    <property type="entry name" value="Aminotrans_V_dom"/>
</dbReference>
<dbReference type="Gene3D" id="3.40.640.10">
    <property type="entry name" value="Type I PLP-dependent aspartate aminotransferase-like (Major domain)"/>
    <property type="match status" value="1"/>
</dbReference>
<dbReference type="InterPro" id="IPR016454">
    <property type="entry name" value="Cysteine_dSase"/>
</dbReference>
<dbReference type="RefSeq" id="WP_187528982.1">
    <property type="nucleotide sequence ID" value="NZ_CP060724.1"/>
</dbReference>
<dbReference type="Pfam" id="PF00266">
    <property type="entry name" value="Aminotran_5"/>
    <property type="match status" value="1"/>
</dbReference>
<evidence type="ECO:0000259" key="9">
    <source>
        <dbReference type="Pfam" id="PF00266"/>
    </source>
</evidence>
<dbReference type="InterPro" id="IPR020578">
    <property type="entry name" value="Aminotrans_V_PyrdxlP_BS"/>
</dbReference>
<dbReference type="NCBIfam" id="TIGR01979">
    <property type="entry name" value="sufS"/>
    <property type="match status" value="1"/>
</dbReference>
<feature type="domain" description="Aminotransferase class V" evidence="9">
    <location>
        <begin position="27"/>
        <end position="394"/>
    </location>
</feature>
<proteinExistence type="inferred from homology"/>
<dbReference type="SUPFAM" id="SSF53383">
    <property type="entry name" value="PLP-dependent transferases"/>
    <property type="match status" value="1"/>
</dbReference>
<comment type="function">
    <text evidence="8">Catalyzes the removal of elemental sulfur and selenium atoms from L-cysteine, L-cystine, L-selenocysteine, and L-selenocystine to produce L-alanine.</text>
</comment>
<dbReference type="GO" id="GO:0030170">
    <property type="term" value="F:pyridoxal phosphate binding"/>
    <property type="evidence" value="ECO:0007669"/>
    <property type="project" value="UniProtKB-UniRule"/>
</dbReference>
<dbReference type="KEGG" id="wdi:H9L19_07195"/>
<dbReference type="GO" id="GO:0006534">
    <property type="term" value="P:cysteine metabolic process"/>
    <property type="evidence" value="ECO:0007669"/>
    <property type="project" value="UniProtKB-UniRule"/>
</dbReference>
<name>A0A7G9T4X2_9LACO</name>
<evidence type="ECO:0000313" key="11">
    <source>
        <dbReference type="Proteomes" id="UP000515800"/>
    </source>
</evidence>
<reference evidence="10 11" key="1">
    <citation type="submission" date="2020-08" db="EMBL/GenBank/DDBJ databases">
        <title>Genome sequence of Weissella diestrammenae KACC 16890T.</title>
        <authorList>
            <person name="Hyun D.-W."/>
            <person name="Bae J.-W."/>
        </authorList>
    </citation>
    <scope>NUCLEOTIDE SEQUENCE [LARGE SCALE GENOMIC DNA]</scope>
    <source>
        <strain evidence="10 11">KACC 16890</strain>
    </source>
</reference>
<evidence type="ECO:0000313" key="10">
    <source>
        <dbReference type="EMBL" id="QNN75147.1"/>
    </source>
</evidence>
<dbReference type="PIRSF" id="PIRSF005572">
    <property type="entry name" value="NifS"/>
    <property type="match status" value="1"/>
</dbReference>
<dbReference type="Gene3D" id="3.90.1150.10">
    <property type="entry name" value="Aspartate Aminotransferase, domain 1"/>
    <property type="match status" value="1"/>
</dbReference>
<comment type="catalytic activity">
    <reaction evidence="6 8">
        <text>(sulfur carrier)-H + L-cysteine = (sulfur carrier)-SH + L-alanine</text>
        <dbReference type="Rhea" id="RHEA:43892"/>
        <dbReference type="Rhea" id="RHEA-COMP:14737"/>
        <dbReference type="Rhea" id="RHEA-COMP:14739"/>
        <dbReference type="ChEBI" id="CHEBI:29917"/>
        <dbReference type="ChEBI" id="CHEBI:35235"/>
        <dbReference type="ChEBI" id="CHEBI:57972"/>
        <dbReference type="ChEBI" id="CHEBI:64428"/>
        <dbReference type="EC" id="2.8.1.7"/>
    </reaction>
</comment>
<dbReference type="InterPro" id="IPR015421">
    <property type="entry name" value="PyrdxlP-dep_Trfase_major"/>
</dbReference>
<comment type="cofactor">
    <cofactor evidence="1 7">
        <name>pyridoxal 5'-phosphate</name>
        <dbReference type="ChEBI" id="CHEBI:597326"/>
    </cofactor>
</comment>
<dbReference type="InterPro" id="IPR010970">
    <property type="entry name" value="Cys_dSase_SufS"/>
</dbReference>
<protein>
    <recommendedName>
        <fullName evidence="3 8">Cysteine desulfurase</fullName>
        <ecNumber evidence="3 8">2.8.1.7</ecNumber>
    </recommendedName>
</protein>
<dbReference type="EC" id="2.8.1.7" evidence="3 8"/>
<evidence type="ECO:0000256" key="2">
    <source>
        <dbReference type="ARBA" id="ARBA00010447"/>
    </source>
</evidence>
<evidence type="ECO:0000256" key="4">
    <source>
        <dbReference type="ARBA" id="ARBA00022679"/>
    </source>
</evidence>
<dbReference type="PROSITE" id="PS00595">
    <property type="entry name" value="AA_TRANSFER_CLASS_5"/>
    <property type="match status" value="1"/>
</dbReference>
<dbReference type="CDD" id="cd06453">
    <property type="entry name" value="SufS_like"/>
    <property type="match status" value="1"/>
</dbReference>
<dbReference type="Proteomes" id="UP000515800">
    <property type="component" value="Chromosome"/>
</dbReference>
<accession>A0A7G9T4X2</accession>